<evidence type="ECO:0000256" key="3">
    <source>
        <dbReference type="SAM" id="MobiDB-lite"/>
    </source>
</evidence>
<dbReference type="Gene3D" id="1.10.287.110">
    <property type="entry name" value="DnaJ domain"/>
    <property type="match status" value="1"/>
</dbReference>
<dbReference type="EMBL" id="CAMXCT030001114">
    <property type="protein sequence ID" value="CAL4774203.1"/>
    <property type="molecule type" value="Genomic_DNA"/>
</dbReference>
<feature type="compositionally biased region" description="Basic and acidic residues" evidence="3">
    <location>
        <begin position="103"/>
        <end position="112"/>
    </location>
</feature>
<dbReference type="GO" id="GO:0071218">
    <property type="term" value="P:cellular response to misfolded protein"/>
    <property type="evidence" value="ECO:0007669"/>
    <property type="project" value="TreeGrafter"/>
</dbReference>
<feature type="region of interest" description="Disordered" evidence="3">
    <location>
        <begin position="568"/>
        <end position="606"/>
    </location>
</feature>
<keyword evidence="7" id="KW-1185">Reference proteome</keyword>
<dbReference type="InterPro" id="IPR036869">
    <property type="entry name" value="J_dom_sf"/>
</dbReference>
<feature type="coiled-coil region" evidence="2">
    <location>
        <begin position="440"/>
        <end position="536"/>
    </location>
</feature>
<proteinExistence type="predicted"/>
<organism evidence="5">
    <name type="scientific">Cladocopium goreaui</name>
    <dbReference type="NCBI Taxonomy" id="2562237"/>
    <lineage>
        <taxon>Eukaryota</taxon>
        <taxon>Sar</taxon>
        <taxon>Alveolata</taxon>
        <taxon>Dinophyceae</taxon>
        <taxon>Suessiales</taxon>
        <taxon>Symbiodiniaceae</taxon>
        <taxon>Cladocopium</taxon>
    </lineage>
</organism>
<accession>A0A9P1CAU2</accession>
<dbReference type="Pfam" id="PF00226">
    <property type="entry name" value="DnaJ"/>
    <property type="match status" value="1"/>
</dbReference>
<dbReference type="Proteomes" id="UP001152797">
    <property type="component" value="Unassembled WGS sequence"/>
</dbReference>
<protein>
    <submittedName>
        <fullName evidence="6">Mitochondrial protein import protein MAS5 (Yeast dnaJ protein 1)</fullName>
    </submittedName>
</protein>
<evidence type="ECO:0000313" key="5">
    <source>
        <dbReference type="EMBL" id="CAI3986891.1"/>
    </source>
</evidence>
<dbReference type="OrthoDB" id="434024at2759"/>
<evidence type="ECO:0000259" key="4">
    <source>
        <dbReference type="PROSITE" id="PS50076"/>
    </source>
</evidence>
<feature type="compositionally biased region" description="Basic and acidic residues" evidence="3">
    <location>
        <begin position="78"/>
        <end position="88"/>
    </location>
</feature>
<dbReference type="GO" id="GO:0030544">
    <property type="term" value="F:Hsp70 protein binding"/>
    <property type="evidence" value="ECO:0007669"/>
    <property type="project" value="TreeGrafter"/>
</dbReference>
<evidence type="ECO:0000313" key="6">
    <source>
        <dbReference type="EMBL" id="CAL4774203.1"/>
    </source>
</evidence>
<dbReference type="Pfam" id="PF13868">
    <property type="entry name" value="TPH"/>
    <property type="match status" value="1"/>
</dbReference>
<dbReference type="GO" id="GO:0005789">
    <property type="term" value="C:endoplasmic reticulum membrane"/>
    <property type="evidence" value="ECO:0007669"/>
    <property type="project" value="TreeGrafter"/>
</dbReference>
<dbReference type="CDD" id="cd06257">
    <property type="entry name" value="DnaJ"/>
    <property type="match status" value="1"/>
</dbReference>
<dbReference type="InterPro" id="IPR051100">
    <property type="entry name" value="DnaJ_subfamily_B/C"/>
</dbReference>
<dbReference type="InterPro" id="IPR043597">
    <property type="entry name" value="TPH_dom"/>
</dbReference>
<gene>
    <name evidence="5" type="ORF">C1SCF055_LOCUS14205</name>
</gene>
<dbReference type="EMBL" id="CAMXCT020001114">
    <property type="protein sequence ID" value="CAL1140266.1"/>
    <property type="molecule type" value="Genomic_DNA"/>
</dbReference>
<dbReference type="InterPro" id="IPR001623">
    <property type="entry name" value="DnaJ_domain"/>
</dbReference>
<feature type="region of interest" description="Disordered" evidence="3">
    <location>
        <begin position="183"/>
        <end position="225"/>
    </location>
</feature>
<feature type="domain" description="J" evidence="4">
    <location>
        <begin position="3"/>
        <end position="64"/>
    </location>
</feature>
<evidence type="ECO:0000256" key="2">
    <source>
        <dbReference type="SAM" id="Coils"/>
    </source>
</evidence>
<sequence length="606" mass="68469">MQCLYQTLDLLPSATDSEIRSAYRRCALSTHPDKGGSAEAFRSVLTAFETLIDRSQRAAYDQLSRSTSSTEPGGLGSVRKDLPKRPAEAAKSVRPPKVKRPTPAKDAKDAPKKPTPPRRKAPPAAAEMEMEGGPMDHAVEELQKLTEETLNAFAGFLQSEEVEEILRESLMLPILALQDRPKTQKCAPASAKSMKKSNETKMQKMPKPPKAPRAAKAPKQKGFESNPARVAQTVLKGVTKKRKSYRPSISLFRGFLAAGQYVSSLDVAIDMHICLVQMRQHIAAGLAEGRDLKEVVHGAINAAQTERAAAGAVNLRLRFQTYFRHKFTPIVHDLDTAIQDWLRKRDLKQLLGGGERARLKALYKQKQAEKRARVQHGRLCATVQLLQTGFQKTRRHKLLKAWGVPELPEGLQLSSFQSDDDSLCVTLRLSDGTEAVGPYRQNFQQALRELQELRALQKRRGSEALRSEMQRRDVDNRLNQLSDQKRRIKMQEYRRAVDHQMEERRQLYEAERQKERDELARMKAEEAEQARIVEEERQSLLRMFAQDARHFPKGALVKAADFEAVGLPKPFQPEARPMQRNNLGLPPYPVRQRSAPTPAFQPPARR</sequence>
<evidence type="ECO:0000256" key="1">
    <source>
        <dbReference type="ARBA" id="ARBA00023054"/>
    </source>
</evidence>
<feature type="region of interest" description="Disordered" evidence="3">
    <location>
        <begin position="58"/>
        <end position="130"/>
    </location>
</feature>
<dbReference type="InterPro" id="IPR018253">
    <property type="entry name" value="DnaJ_domain_CS"/>
</dbReference>
<dbReference type="SMART" id="SM00271">
    <property type="entry name" value="DnaJ"/>
    <property type="match status" value="1"/>
</dbReference>
<dbReference type="EMBL" id="CAMXCT010001114">
    <property type="protein sequence ID" value="CAI3986891.1"/>
    <property type="molecule type" value="Genomic_DNA"/>
</dbReference>
<name>A0A9P1CAU2_9DINO</name>
<reference evidence="5" key="1">
    <citation type="submission" date="2022-10" db="EMBL/GenBank/DDBJ databases">
        <authorList>
            <person name="Chen Y."/>
            <person name="Dougan E. K."/>
            <person name="Chan C."/>
            <person name="Rhodes N."/>
            <person name="Thang M."/>
        </authorList>
    </citation>
    <scope>NUCLEOTIDE SEQUENCE</scope>
</reference>
<dbReference type="SUPFAM" id="SSF46565">
    <property type="entry name" value="Chaperone J-domain"/>
    <property type="match status" value="1"/>
</dbReference>
<keyword evidence="1 2" id="KW-0175">Coiled coil</keyword>
<dbReference type="PROSITE" id="PS00636">
    <property type="entry name" value="DNAJ_1"/>
    <property type="match status" value="1"/>
</dbReference>
<dbReference type="PRINTS" id="PR00625">
    <property type="entry name" value="JDOMAIN"/>
</dbReference>
<dbReference type="PANTHER" id="PTHR43908:SF3">
    <property type="entry name" value="AT29763P-RELATED"/>
    <property type="match status" value="1"/>
</dbReference>
<evidence type="ECO:0000313" key="7">
    <source>
        <dbReference type="Proteomes" id="UP001152797"/>
    </source>
</evidence>
<comment type="caution">
    <text evidence="5">The sequence shown here is derived from an EMBL/GenBank/DDBJ whole genome shotgun (WGS) entry which is preliminary data.</text>
</comment>
<reference evidence="6 7" key="2">
    <citation type="submission" date="2024-05" db="EMBL/GenBank/DDBJ databases">
        <authorList>
            <person name="Chen Y."/>
            <person name="Shah S."/>
            <person name="Dougan E. K."/>
            <person name="Thang M."/>
            <person name="Chan C."/>
        </authorList>
    </citation>
    <scope>NUCLEOTIDE SEQUENCE [LARGE SCALE GENOMIC DNA]</scope>
</reference>
<dbReference type="AlphaFoldDB" id="A0A9P1CAU2"/>
<dbReference type="PROSITE" id="PS50076">
    <property type="entry name" value="DNAJ_2"/>
    <property type="match status" value="1"/>
</dbReference>
<dbReference type="PANTHER" id="PTHR43908">
    <property type="entry name" value="AT29763P-RELATED"/>
    <property type="match status" value="1"/>
</dbReference>